<dbReference type="RefSeq" id="WP_378053729.1">
    <property type="nucleotide sequence ID" value="NZ_JBHMDN010000078.1"/>
</dbReference>
<evidence type="ECO:0000313" key="1">
    <source>
        <dbReference type="EMBL" id="MFC7150991.1"/>
    </source>
</evidence>
<keyword evidence="2" id="KW-1185">Reference proteome</keyword>
<dbReference type="EMBL" id="JBHTAI010000013">
    <property type="protein sequence ID" value="MFC7150991.1"/>
    <property type="molecule type" value="Genomic_DNA"/>
</dbReference>
<accession>A0ABW2FFU8</accession>
<organism evidence="1 2">
    <name type="scientific">Cohnella cellulosilytica</name>
    <dbReference type="NCBI Taxonomy" id="986710"/>
    <lineage>
        <taxon>Bacteria</taxon>
        <taxon>Bacillati</taxon>
        <taxon>Bacillota</taxon>
        <taxon>Bacilli</taxon>
        <taxon>Bacillales</taxon>
        <taxon>Paenibacillaceae</taxon>
        <taxon>Cohnella</taxon>
    </lineage>
</organism>
<gene>
    <name evidence="1" type="ORF">ACFQMJ_20845</name>
</gene>
<proteinExistence type="predicted"/>
<evidence type="ECO:0000313" key="2">
    <source>
        <dbReference type="Proteomes" id="UP001596378"/>
    </source>
</evidence>
<protein>
    <submittedName>
        <fullName evidence="1">Uncharacterized protein</fullName>
    </submittedName>
</protein>
<reference evidence="2" key="1">
    <citation type="journal article" date="2019" name="Int. J. Syst. Evol. Microbiol.">
        <title>The Global Catalogue of Microorganisms (GCM) 10K type strain sequencing project: providing services to taxonomists for standard genome sequencing and annotation.</title>
        <authorList>
            <consortium name="The Broad Institute Genomics Platform"/>
            <consortium name="The Broad Institute Genome Sequencing Center for Infectious Disease"/>
            <person name="Wu L."/>
            <person name="Ma J."/>
        </authorList>
    </citation>
    <scope>NUCLEOTIDE SEQUENCE [LARGE SCALE GENOMIC DNA]</scope>
    <source>
        <strain evidence="2">KCTC 12907</strain>
    </source>
</reference>
<name>A0ABW2FFU8_9BACL</name>
<sequence length="108" mass="12793">MQWPSWFQSAIQERLDGVTARIQFDRSMDKYRIEEKRAFETLFSNADVADSPEFAEWEDKHHFRQALENERLYLQGMRDGAKLVMALLSEFYIPSNGQDSEKSDQLRN</sequence>
<dbReference type="Proteomes" id="UP001596378">
    <property type="component" value="Unassembled WGS sequence"/>
</dbReference>
<comment type="caution">
    <text evidence="1">The sequence shown here is derived from an EMBL/GenBank/DDBJ whole genome shotgun (WGS) entry which is preliminary data.</text>
</comment>